<evidence type="ECO:0000313" key="1">
    <source>
        <dbReference type="EMBL" id="KPA38620.1"/>
    </source>
</evidence>
<dbReference type="EMBL" id="JXCE01000260">
    <property type="protein sequence ID" value="KPA38620.1"/>
    <property type="molecule type" value="Genomic_DNA"/>
</dbReference>
<proteinExistence type="predicted"/>
<dbReference type="Proteomes" id="UP000037904">
    <property type="component" value="Unassembled WGS sequence"/>
</dbReference>
<sequence length="214" mass="23580">MLLLGSEDEKHKELHNRAKQIRCNPKDMVKVPGMDATFRLPNELNPAEGLDFTNFYYNQLREKVYRWGRGKGLLITRKVLYGPQIFWLKDGGSIYVRENRLLICIVIPDLSEQQIADKECGYRGPTAETPLVSQAGASGVDSGALPRVRVSITSPVSDGFAGRSFPNLEIGDTIILEAGEKLLVDAGSICLISTLHVTSSEMVGEGGWKEDTAN</sequence>
<gene>
    <name evidence="1" type="ORF">FLAG1_08533</name>
</gene>
<accession>A0A0M9ESB8</accession>
<organism evidence="1 2">
    <name type="scientific">Fusarium langsethiae</name>
    <dbReference type="NCBI Taxonomy" id="179993"/>
    <lineage>
        <taxon>Eukaryota</taxon>
        <taxon>Fungi</taxon>
        <taxon>Dikarya</taxon>
        <taxon>Ascomycota</taxon>
        <taxon>Pezizomycotina</taxon>
        <taxon>Sordariomycetes</taxon>
        <taxon>Hypocreomycetidae</taxon>
        <taxon>Hypocreales</taxon>
        <taxon>Nectriaceae</taxon>
        <taxon>Fusarium</taxon>
    </lineage>
</organism>
<evidence type="ECO:0000313" key="2">
    <source>
        <dbReference type="Proteomes" id="UP000037904"/>
    </source>
</evidence>
<reference evidence="1 2" key="1">
    <citation type="submission" date="2015-04" db="EMBL/GenBank/DDBJ databases">
        <title>The draft genome sequence of Fusarium langsethiae, a T-2/HT-2 mycotoxin producer.</title>
        <authorList>
            <person name="Lysoe E."/>
            <person name="Divon H.H."/>
            <person name="Terzi V."/>
            <person name="Orru L."/>
            <person name="Lamontanara A."/>
            <person name="Kolseth A.-K."/>
            <person name="Frandsen R.J."/>
            <person name="Nielsen K."/>
            <person name="Thrane U."/>
        </authorList>
    </citation>
    <scope>NUCLEOTIDE SEQUENCE [LARGE SCALE GENOMIC DNA]</scope>
    <source>
        <strain evidence="1 2">Fl201059</strain>
    </source>
</reference>
<comment type="caution">
    <text evidence="1">The sequence shown here is derived from an EMBL/GenBank/DDBJ whole genome shotgun (WGS) entry which is preliminary data.</text>
</comment>
<keyword evidence="2" id="KW-1185">Reference proteome</keyword>
<name>A0A0M9ESB8_FUSLA</name>
<protein>
    <submittedName>
        <fullName evidence="1">Uncharacterized protein</fullName>
    </submittedName>
</protein>
<dbReference type="AlphaFoldDB" id="A0A0M9ESB8"/>